<dbReference type="InterPro" id="IPR046342">
    <property type="entry name" value="CBS_dom_sf"/>
</dbReference>
<keyword evidence="29" id="KW-1185">Reference proteome</keyword>
<evidence type="ECO:0000256" key="9">
    <source>
        <dbReference type="ARBA" id="ARBA00022499"/>
    </source>
</evidence>
<evidence type="ECO:0000256" key="13">
    <source>
        <dbReference type="ARBA" id="ARBA00022723"/>
    </source>
</evidence>
<evidence type="ECO:0000313" key="29">
    <source>
        <dbReference type="Proteomes" id="UP000440578"/>
    </source>
</evidence>
<dbReference type="GO" id="GO:0050667">
    <property type="term" value="P:homocysteine metabolic process"/>
    <property type="evidence" value="ECO:0007669"/>
    <property type="project" value="UniProtKB-ARBA"/>
</dbReference>
<organism evidence="28 29">
    <name type="scientific">Amphibalanus amphitrite</name>
    <name type="common">Striped barnacle</name>
    <name type="synonym">Balanus amphitrite</name>
    <dbReference type="NCBI Taxonomy" id="1232801"/>
    <lineage>
        <taxon>Eukaryota</taxon>
        <taxon>Metazoa</taxon>
        <taxon>Ecdysozoa</taxon>
        <taxon>Arthropoda</taxon>
        <taxon>Crustacea</taxon>
        <taxon>Multicrustacea</taxon>
        <taxon>Cirripedia</taxon>
        <taxon>Thoracica</taxon>
        <taxon>Thoracicalcarea</taxon>
        <taxon>Balanomorpha</taxon>
        <taxon>Balanoidea</taxon>
        <taxon>Balanidae</taxon>
        <taxon>Amphibalaninae</taxon>
        <taxon>Amphibalanus</taxon>
    </lineage>
</organism>
<feature type="domain" description="CBS" evidence="27">
    <location>
        <begin position="404"/>
        <end position="460"/>
    </location>
</feature>
<dbReference type="InterPro" id="IPR050214">
    <property type="entry name" value="Cys_Synth/Cystath_Beta-Synth"/>
</dbReference>
<dbReference type="AlphaFoldDB" id="A0A6A4WRZ6"/>
<keyword evidence="15 25" id="KW-0663">Pyridoxal phosphate</keyword>
<evidence type="ECO:0000256" key="18">
    <source>
        <dbReference type="ARBA" id="ARBA00023192"/>
    </source>
</evidence>
<evidence type="ECO:0000313" key="28">
    <source>
        <dbReference type="EMBL" id="KAF0308823.1"/>
    </source>
</evidence>
<evidence type="ECO:0000256" key="12">
    <source>
        <dbReference type="ARBA" id="ARBA00022617"/>
    </source>
</evidence>
<dbReference type="GO" id="GO:0006535">
    <property type="term" value="P:cysteine biosynthetic process from serine"/>
    <property type="evidence" value="ECO:0007669"/>
    <property type="project" value="UniProtKB-UniRule"/>
</dbReference>
<dbReference type="EMBL" id="VIIS01000460">
    <property type="protein sequence ID" value="KAF0308823.1"/>
    <property type="molecule type" value="Genomic_DNA"/>
</dbReference>
<feature type="region of interest" description="Disordered" evidence="26">
    <location>
        <begin position="1"/>
        <end position="21"/>
    </location>
</feature>
<dbReference type="UniPathway" id="UPA00136">
    <property type="reaction ID" value="UER00201"/>
</dbReference>
<comment type="catalytic activity">
    <reaction evidence="23 25">
        <text>L-homocysteine + L-serine = L,L-cystathionine + H2O</text>
        <dbReference type="Rhea" id="RHEA:10112"/>
        <dbReference type="ChEBI" id="CHEBI:15377"/>
        <dbReference type="ChEBI" id="CHEBI:33384"/>
        <dbReference type="ChEBI" id="CHEBI:58161"/>
        <dbReference type="ChEBI" id="CHEBI:58199"/>
        <dbReference type="EC" id="4.2.1.22"/>
    </reaction>
</comment>
<gene>
    <name evidence="28" type="primary">CBS_2</name>
    <name evidence="28" type="ORF">FJT64_019994</name>
</gene>
<comment type="cofactor">
    <cofactor evidence="1 25">
        <name>pyridoxal 5'-phosphate</name>
        <dbReference type="ChEBI" id="CHEBI:597326"/>
    </cofactor>
</comment>
<evidence type="ECO:0000256" key="25">
    <source>
        <dbReference type="RuleBase" id="RU361204"/>
    </source>
</evidence>
<keyword evidence="11 25" id="KW-0028">Amino-acid biosynthesis</keyword>
<dbReference type="Gene3D" id="3.10.580.10">
    <property type="entry name" value="CBS-domain"/>
    <property type="match status" value="1"/>
</dbReference>
<reference evidence="28 29" key="1">
    <citation type="submission" date="2019-07" db="EMBL/GenBank/DDBJ databases">
        <title>Draft genome assembly of a fouling barnacle, Amphibalanus amphitrite (Darwin, 1854): The first reference genome for Thecostraca.</title>
        <authorList>
            <person name="Kim W."/>
        </authorList>
    </citation>
    <scope>NUCLEOTIDE SEQUENCE [LARGE SCALE GENOMIC DNA]</scope>
    <source>
        <strain evidence="28">SNU_AA5</strain>
        <tissue evidence="28">Soma without cirri and trophi</tissue>
    </source>
</reference>
<dbReference type="SUPFAM" id="SSF54631">
    <property type="entry name" value="CBS-domain pair"/>
    <property type="match status" value="1"/>
</dbReference>
<keyword evidence="9" id="KW-1017">Isopeptide bond</keyword>
<comment type="pathway">
    <text evidence="4">Amino-acid biosynthesis; L-cysteine biosynthesis; L-cysteine from L-homocysteine and L-serine: step 1/2.</text>
</comment>
<evidence type="ECO:0000256" key="10">
    <source>
        <dbReference type="ARBA" id="ARBA00022553"/>
    </source>
</evidence>
<dbReference type="Gene3D" id="3.40.50.1100">
    <property type="match status" value="2"/>
</dbReference>
<dbReference type="CDD" id="cd01561">
    <property type="entry name" value="CBS_like"/>
    <property type="match status" value="1"/>
</dbReference>
<keyword evidence="17 24" id="KW-0129">CBS domain</keyword>
<dbReference type="PROSITE" id="PS00901">
    <property type="entry name" value="CYS_SYNTHASE"/>
    <property type="match status" value="1"/>
</dbReference>
<keyword evidence="18 25" id="KW-0198">Cysteine biosynthesis</keyword>
<evidence type="ECO:0000256" key="20">
    <source>
        <dbReference type="ARBA" id="ARBA00023242"/>
    </source>
</evidence>
<evidence type="ECO:0000256" key="21">
    <source>
        <dbReference type="ARBA" id="ARBA00026192"/>
    </source>
</evidence>
<evidence type="ECO:0000256" key="5">
    <source>
        <dbReference type="ARBA" id="ARBA00007103"/>
    </source>
</evidence>
<dbReference type="InterPro" id="IPR005857">
    <property type="entry name" value="Cysta_beta_synth"/>
</dbReference>
<dbReference type="SMART" id="SM00116">
    <property type="entry name" value="CBS"/>
    <property type="match status" value="1"/>
</dbReference>
<evidence type="ECO:0000259" key="27">
    <source>
        <dbReference type="PROSITE" id="PS51371"/>
    </source>
</evidence>
<keyword evidence="14" id="KW-0832">Ubl conjugation</keyword>
<dbReference type="OrthoDB" id="728at2759"/>
<dbReference type="InterPro" id="IPR001216">
    <property type="entry name" value="P-phosphate_BS"/>
</dbReference>
<dbReference type="InterPro" id="IPR036052">
    <property type="entry name" value="TrpB-like_PALP_sf"/>
</dbReference>
<keyword evidence="19 25" id="KW-0456">Lyase</keyword>
<dbReference type="InterPro" id="IPR001926">
    <property type="entry name" value="TrpB-like_PALP"/>
</dbReference>
<dbReference type="Pfam" id="PF00571">
    <property type="entry name" value="CBS"/>
    <property type="match status" value="1"/>
</dbReference>
<keyword evidence="10" id="KW-0597">Phosphoprotein</keyword>
<dbReference type="FunFam" id="3.40.50.1100:FF:000003">
    <property type="entry name" value="Cystathionine beta-synthase"/>
    <property type="match status" value="1"/>
</dbReference>
<dbReference type="InterPro" id="IPR046353">
    <property type="entry name" value="CBS_C"/>
</dbReference>
<dbReference type="PROSITE" id="PS51371">
    <property type="entry name" value="CBS"/>
    <property type="match status" value="1"/>
</dbReference>
<evidence type="ECO:0000256" key="7">
    <source>
        <dbReference type="ARBA" id="ARBA00012041"/>
    </source>
</evidence>
<dbReference type="GO" id="GO:0005634">
    <property type="term" value="C:nucleus"/>
    <property type="evidence" value="ECO:0007669"/>
    <property type="project" value="UniProtKB-SubCell"/>
</dbReference>
<keyword evidence="16" id="KW-0408">Iron</keyword>
<dbReference type="Pfam" id="PF00291">
    <property type="entry name" value="PALP"/>
    <property type="match status" value="1"/>
</dbReference>
<keyword evidence="12" id="KW-0349">Heme</keyword>
<name>A0A6A4WRZ6_AMPAM</name>
<dbReference type="GO" id="GO:0005737">
    <property type="term" value="C:cytoplasm"/>
    <property type="evidence" value="ECO:0007669"/>
    <property type="project" value="UniProtKB-SubCell"/>
</dbReference>
<dbReference type="CDD" id="cd04608">
    <property type="entry name" value="CBS_pair_CBS"/>
    <property type="match status" value="1"/>
</dbReference>
<comment type="caution">
    <text evidence="28">The sequence shown here is derived from an EMBL/GenBank/DDBJ whole genome shotgun (WGS) entry which is preliminary data.</text>
</comment>
<evidence type="ECO:0000256" key="16">
    <source>
        <dbReference type="ARBA" id="ARBA00023004"/>
    </source>
</evidence>
<dbReference type="GO" id="GO:0030170">
    <property type="term" value="F:pyridoxal phosphate binding"/>
    <property type="evidence" value="ECO:0007669"/>
    <property type="project" value="UniProtKB-ARBA"/>
</dbReference>
<evidence type="ECO:0000256" key="11">
    <source>
        <dbReference type="ARBA" id="ARBA00022605"/>
    </source>
</evidence>
<dbReference type="EC" id="4.2.1.22" evidence="7 25"/>
<comment type="subunit">
    <text evidence="6">Homotetramer.</text>
</comment>
<sequence>MAPPAPTEGTRSSSRPLTEDEFIRPDLPSKCTWQLGADPATNPHHRQCPRERLNLSPDILHEIGRTPLVRLNKIPQSLGLKCEMYVKCEYFNAGGSVKDRIALRMVEEAEKDGRLKPGGTLIEPTSGNTGIGIALVAAVKGYRTIIVMPEKMSNEKVAVLRALGAEIVRTPTSAHWDSPESHISVAQRLKKEIPGAVILDQYRNKDNPLAHYDTTAAEILEQCGGQVDMAVGGTGTGGTITGLGRRFKEVNPKCVIVGVDPHGSVLGHDKEEDVEGVFFEVEGIGYDFYPTVLGEKRLKDDSDRKIVDKWVKTRDKPSFLMARRLIREEGLLCGGSSGTAVWAACEAARDLPEGSRVVVVLPDSVRNYMTKFLDDEWMKDHQFLDVGEAKHGTWWGQLRVSALKVTTPMTVLPEVTVQDAVDIMKRERFDQLPVINDAGKVLGMVSLGMLVAKLAHHRVEPTTPVGEVLYGQFNKVNLDHSLGTLSQYLEKDHFALVVQEQKVFKDKEHTDTKEVIVGLVTQLDLLSYIMEYEQKHKRDTEGPGASAQ</sequence>
<protein>
    <recommendedName>
        <fullName evidence="21 25">Cystathionine beta-synthase</fullName>
        <ecNumber evidence="7 25">4.2.1.22</ecNumber>
    </recommendedName>
</protein>
<evidence type="ECO:0000256" key="14">
    <source>
        <dbReference type="ARBA" id="ARBA00022843"/>
    </source>
</evidence>
<evidence type="ECO:0000256" key="26">
    <source>
        <dbReference type="SAM" id="MobiDB-lite"/>
    </source>
</evidence>
<keyword evidence="8" id="KW-0963">Cytoplasm</keyword>
<accession>A0A6A4WRZ6</accession>
<comment type="subcellular location">
    <subcellularLocation>
        <location evidence="3">Cytoplasm</location>
    </subcellularLocation>
    <subcellularLocation>
        <location evidence="2">Nucleus</location>
    </subcellularLocation>
</comment>
<dbReference type="FunFam" id="3.10.580.10:FF:000014">
    <property type="entry name" value="Cystathionine beta-synthase"/>
    <property type="match status" value="1"/>
</dbReference>
<dbReference type="NCBIfam" id="TIGR01137">
    <property type="entry name" value="cysta_beta"/>
    <property type="match status" value="1"/>
</dbReference>
<dbReference type="Proteomes" id="UP000440578">
    <property type="component" value="Unassembled WGS sequence"/>
</dbReference>
<dbReference type="GO" id="GO:0046872">
    <property type="term" value="F:metal ion binding"/>
    <property type="evidence" value="ECO:0007669"/>
    <property type="project" value="UniProtKB-KW"/>
</dbReference>
<keyword evidence="20" id="KW-0539">Nucleus</keyword>
<evidence type="ECO:0000256" key="22">
    <source>
        <dbReference type="ARBA" id="ARBA00045425"/>
    </source>
</evidence>
<evidence type="ECO:0000256" key="15">
    <source>
        <dbReference type="ARBA" id="ARBA00022898"/>
    </source>
</evidence>
<comment type="function">
    <text evidence="22">Hydro-lyase catalyzing the first step of the transsulfuration pathway, where the hydroxyl group of L-serine is displaced by L-homocysteine in a beta-replacement reaction to form L-cystathionine, the precursor of L-cysteine. This catabolic route allows the elimination of L-methionine and the toxic metabolite L-homocysteine. Also involved in the production of hydrogen sulfide, a gasotransmitter with signaling and cytoprotective effects on neurons.</text>
</comment>
<keyword evidence="13" id="KW-0479">Metal-binding</keyword>
<proteinExistence type="inferred from homology"/>
<dbReference type="PANTHER" id="PTHR10314">
    <property type="entry name" value="CYSTATHIONINE BETA-SYNTHASE"/>
    <property type="match status" value="1"/>
</dbReference>
<evidence type="ECO:0000256" key="8">
    <source>
        <dbReference type="ARBA" id="ARBA00022490"/>
    </source>
</evidence>
<dbReference type="GO" id="GO:0004122">
    <property type="term" value="F:cystathionine beta-synthase activity"/>
    <property type="evidence" value="ECO:0007669"/>
    <property type="project" value="UniProtKB-UniRule"/>
</dbReference>
<evidence type="ECO:0000256" key="6">
    <source>
        <dbReference type="ARBA" id="ARBA00011881"/>
    </source>
</evidence>
<evidence type="ECO:0000256" key="17">
    <source>
        <dbReference type="ARBA" id="ARBA00023122"/>
    </source>
</evidence>
<evidence type="ECO:0000256" key="3">
    <source>
        <dbReference type="ARBA" id="ARBA00004496"/>
    </source>
</evidence>
<dbReference type="InterPro" id="IPR000644">
    <property type="entry name" value="CBS_dom"/>
</dbReference>
<evidence type="ECO:0000256" key="4">
    <source>
        <dbReference type="ARBA" id="ARBA00005003"/>
    </source>
</evidence>
<comment type="similarity">
    <text evidence="5 25">Belongs to the cysteine synthase/cystathionine beta-synthase family.</text>
</comment>
<dbReference type="GO" id="GO:0019343">
    <property type="term" value="P:cysteine biosynthetic process via cystathionine"/>
    <property type="evidence" value="ECO:0007669"/>
    <property type="project" value="UniProtKB-UniRule"/>
</dbReference>
<dbReference type="FunFam" id="3.40.50.1100:FF:000118">
    <property type="entry name" value="Related to CYS4-cystathionine beta-synthase"/>
    <property type="match status" value="1"/>
</dbReference>
<evidence type="ECO:0000256" key="1">
    <source>
        <dbReference type="ARBA" id="ARBA00001933"/>
    </source>
</evidence>
<evidence type="ECO:0000256" key="19">
    <source>
        <dbReference type="ARBA" id="ARBA00023239"/>
    </source>
</evidence>
<dbReference type="SUPFAM" id="SSF53686">
    <property type="entry name" value="Tryptophan synthase beta subunit-like PLP-dependent enzymes"/>
    <property type="match status" value="1"/>
</dbReference>
<evidence type="ECO:0000256" key="2">
    <source>
        <dbReference type="ARBA" id="ARBA00004123"/>
    </source>
</evidence>
<evidence type="ECO:0000256" key="23">
    <source>
        <dbReference type="ARBA" id="ARBA00047490"/>
    </source>
</evidence>
<evidence type="ECO:0000256" key="24">
    <source>
        <dbReference type="PROSITE-ProRule" id="PRU00703"/>
    </source>
</evidence>